<organism evidence="2 3">
    <name type="scientific">Halteria grandinella</name>
    <dbReference type="NCBI Taxonomy" id="5974"/>
    <lineage>
        <taxon>Eukaryota</taxon>
        <taxon>Sar</taxon>
        <taxon>Alveolata</taxon>
        <taxon>Ciliophora</taxon>
        <taxon>Intramacronucleata</taxon>
        <taxon>Spirotrichea</taxon>
        <taxon>Stichotrichia</taxon>
        <taxon>Sporadotrichida</taxon>
        <taxon>Halteriidae</taxon>
        <taxon>Halteria</taxon>
    </lineage>
</organism>
<protein>
    <submittedName>
        <fullName evidence="2">Uncharacterized protein</fullName>
    </submittedName>
</protein>
<evidence type="ECO:0000313" key="2">
    <source>
        <dbReference type="EMBL" id="TNV83802.1"/>
    </source>
</evidence>
<proteinExistence type="predicted"/>
<reference evidence="2" key="1">
    <citation type="submission" date="2019-06" db="EMBL/GenBank/DDBJ databases">
        <authorList>
            <person name="Zheng W."/>
        </authorList>
    </citation>
    <scope>NUCLEOTIDE SEQUENCE</scope>
    <source>
        <strain evidence="2">QDHG01</strain>
    </source>
</reference>
<feature type="region of interest" description="Disordered" evidence="1">
    <location>
        <begin position="214"/>
        <end position="243"/>
    </location>
</feature>
<feature type="region of interest" description="Disordered" evidence="1">
    <location>
        <begin position="75"/>
        <end position="113"/>
    </location>
</feature>
<evidence type="ECO:0000256" key="1">
    <source>
        <dbReference type="SAM" id="MobiDB-lite"/>
    </source>
</evidence>
<feature type="compositionally biased region" description="Polar residues" evidence="1">
    <location>
        <begin position="384"/>
        <end position="393"/>
    </location>
</feature>
<comment type="caution">
    <text evidence="2">The sequence shown here is derived from an EMBL/GenBank/DDBJ whole genome shotgun (WGS) entry which is preliminary data.</text>
</comment>
<name>A0A8J8NYM6_HALGN</name>
<evidence type="ECO:0000313" key="3">
    <source>
        <dbReference type="Proteomes" id="UP000785679"/>
    </source>
</evidence>
<dbReference type="EMBL" id="RRYP01003433">
    <property type="protein sequence ID" value="TNV83802.1"/>
    <property type="molecule type" value="Genomic_DNA"/>
</dbReference>
<dbReference type="Proteomes" id="UP000785679">
    <property type="component" value="Unassembled WGS sequence"/>
</dbReference>
<feature type="region of interest" description="Disordered" evidence="1">
    <location>
        <begin position="322"/>
        <end position="399"/>
    </location>
</feature>
<feature type="compositionally biased region" description="Polar residues" evidence="1">
    <location>
        <begin position="347"/>
        <end position="359"/>
    </location>
</feature>
<sequence length="399" mass="43404">MASRYNNYKPSVLVGKAQGVEATTTQQVNGKKLFNNFLESFDVSQVQHPQNQLQNAHTNINSRSTTVQGTIISQNIKDLPNRSSTSQKRTSQVGTYSNSSAQKNISSAVSRSQSVNNPFKLSSNIVETLSIHKGNDILVQTNQNVNMKQQTLQQRGIKQAYEVGGYVNAQSFLSQQYQNFGVTAGSNSNAAPLLNHSSLESSILIHDANISGKQNPLTKSFEKRPSSRGAAHLPTKSAKQQLNANQNQRNMVINLSQVKTRTPNKYAMVKQSLSNNGIYSAQGNSSSLDYSQKQGLGLKKNSITRQKTANGHQTISNFLNQTKDSTKRSGTTGGTEGGCSNTGGSIQIISNMHPRNSLQMKGGFSTTTVTSKSASKKRSANTRNTNTIQQQSQRRAEKG</sequence>
<feature type="compositionally biased region" description="Gly residues" evidence="1">
    <location>
        <begin position="331"/>
        <end position="341"/>
    </location>
</feature>
<gene>
    <name evidence="2" type="ORF">FGO68_gene5238</name>
</gene>
<accession>A0A8J8NYM6</accession>
<dbReference type="AlphaFoldDB" id="A0A8J8NYM6"/>
<keyword evidence="3" id="KW-1185">Reference proteome</keyword>